<dbReference type="Gene3D" id="3.30.300.30">
    <property type="match status" value="1"/>
</dbReference>
<dbReference type="InterPro" id="IPR013556">
    <property type="entry name" value="Flag_M-ring_C"/>
</dbReference>
<dbReference type="PRINTS" id="PR01009">
    <property type="entry name" value="FLGMRINGFLIF"/>
</dbReference>
<evidence type="ECO:0000256" key="7">
    <source>
        <dbReference type="ARBA" id="ARBA00023136"/>
    </source>
</evidence>
<name>A0ABM6RUF5_9FIRM</name>
<feature type="region of interest" description="Disordered" evidence="10">
    <location>
        <begin position="302"/>
        <end position="337"/>
    </location>
</feature>
<keyword evidence="8 9" id="KW-0975">Bacterial flagellum</keyword>
<keyword evidence="14" id="KW-0282">Flagellum</keyword>
<dbReference type="NCBIfam" id="TIGR00206">
    <property type="entry name" value="fliF"/>
    <property type="match status" value="1"/>
</dbReference>
<feature type="domain" description="Flagellar M-ring C-terminal" evidence="13">
    <location>
        <begin position="257"/>
        <end position="404"/>
    </location>
</feature>
<evidence type="ECO:0000259" key="12">
    <source>
        <dbReference type="Pfam" id="PF01514"/>
    </source>
</evidence>
<protein>
    <recommendedName>
        <fullName evidence="9">Flagellar M-ring protein</fullName>
    </recommendedName>
</protein>
<evidence type="ECO:0000313" key="15">
    <source>
        <dbReference type="Proteomes" id="UP000325292"/>
    </source>
</evidence>
<keyword evidence="14" id="KW-0966">Cell projection</keyword>
<dbReference type="PIRSF" id="PIRSF004862">
    <property type="entry name" value="FliF"/>
    <property type="match status" value="1"/>
</dbReference>
<evidence type="ECO:0000313" key="14">
    <source>
        <dbReference type="EMBL" id="AUW94985.1"/>
    </source>
</evidence>
<evidence type="ECO:0000256" key="1">
    <source>
        <dbReference type="ARBA" id="ARBA00004117"/>
    </source>
</evidence>
<keyword evidence="7 11" id="KW-0472">Membrane</keyword>
<keyword evidence="14" id="KW-0969">Cilium</keyword>
<dbReference type="PANTHER" id="PTHR30046:SF0">
    <property type="entry name" value="FLAGELLAR M-RING PROTEIN"/>
    <property type="match status" value="1"/>
</dbReference>
<evidence type="ECO:0000256" key="2">
    <source>
        <dbReference type="ARBA" id="ARBA00004651"/>
    </source>
</evidence>
<dbReference type="InterPro" id="IPR006182">
    <property type="entry name" value="FliF_N_dom"/>
</dbReference>
<organism evidence="14 15">
    <name type="scientific">Sulfobacillus thermotolerans</name>
    <dbReference type="NCBI Taxonomy" id="338644"/>
    <lineage>
        <taxon>Bacteria</taxon>
        <taxon>Bacillati</taxon>
        <taxon>Bacillota</taxon>
        <taxon>Clostridia</taxon>
        <taxon>Eubacteriales</taxon>
        <taxon>Clostridiales Family XVII. Incertae Sedis</taxon>
        <taxon>Sulfobacillus</taxon>
    </lineage>
</organism>
<keyword evidence="4" id="KW-1003">Cell membrane</keyword>
<feature type="transmembrane region" description="Helical" evidence="11">
    <location>
        <begin position="25"/>
        <end position="45"/>
    </location>
</feature>
<evidence type="ECO:0000256" key="6">
    <source>
        <dbReference type="ARBA" id="ARBA00022989"/>
    </source>
</evidence>
<keyword evidence="15" id="KW-1185">Reference proteome</keyword>
<sequence length="522" mass="55200">MNERIKQWGQRLVAWWKNLSSTKRLRLLVIVAMAASILVVVGHWVTSPDWQPLYTNLSARTAGQITTQLTSMKVPYELADQGRTVLVPKKDVDQVRVDLADQNIPSGTVGLPQPLTFSLGETDQEITLSQLANVEAELEATINSINGVHDSRVLINEPSPALFGESTAQPTASVFLDLNPGANLSGAQVKGIMNLVAHSVSGLSPAQVTVVDQTGALLSQNALNNQPSSQITGTNQAELAAEDQVDSQIAQNVTSMLDQVLGPGAAVVRVNATLNFDQSTVSSTNYGKAVLSSQQVTTNTSTQAAGATTQTAGAGGNTPTYPVTTSGTGPSKSTSNSTISHWLVDTQSTHQVIPAGSINRMTVAVAVDKPLTAAQSASLKNLVAAAAGVDKARGDVVTILGQPFNRSQVNLAEKQMAQAARAAQIRQDIMDGLILLGILAAGVIVWRWAKKAGQQAALQPRLEPQLATGGSGSLSVTDLLNEMRQTKEPSLTDVAKSHLQELLQKDPESAARLIRAWIQEDD</sequence>
<reference evidence="14 15" key="1">
    <citation type="journal article" date="2019" name="Sci. Rep.">
        <title>Sulfobacillus thermotolerans: new insights into resistance and metabolic capacities of acidophilic chemolithotrophs.</title>
        <authorList>
            <person name="Panyushkina A.E."/>
            <person name="Babenko V.V."/>
            <person name="Nikitina A.S."/>
            <person name="Selezneva O.V."/>
            <person name="Tsaplina I.A."/>
            <person name="Letarova M.A."/>
            <person name="Kostryukova E.S."/>
            <person name="Letarov A.V."/>
        </authorList>
    </citation>
    <scope>NUCLEOTIDE SEQUENCE [LARGE SCALE GENOMIC DNA]</scope>
    <source>
        <strain evidence="14 15">Kr1</strain>
    </source>
</reference>
<gene>
    <name evidence="14" type="ORF">BXT84_14340</name>
</gene>
<dbReference type="InterPro" id="IPR045851">
    <property type="entry name" value="AMP-bd_C_sf"/>
</dbReference>
<evidence type="ECO:0000256" key="5">
    <source>
        <dbReference type="ARBA" id="ARBA00022692"/>
    </source>
</evidence>
<feature type="domain" description="Flagellar M-ring N-terminal" evidence="12">
    <location>
        <begin position="46"/>
        <end position="220"/>
    </location>
</feature>
<evidence type="ECO:0000256" key="4">
    <source>
        <dbReference type="ARBA" id="ARBA00022475"/>
    </source>
</evidence>
<dbReference type="PANTHER" id="PTHR30046">
    <property type="entry name" value="FLAGELLAR M-RING PROTEIN"/>
    <property type="match status" value="1"/>
</dbReference>
<feature type="compositionally biased region" description="Low complexity" evidence="10">
    <location>
        <begin position="324"/>
        <end position="337"/>
    </location>
</feature>
<evidence type="ECO:0000256" key="10">
    <source>
        <dbReference type="SAM" id="MobiDB-lite"/>
    </source>
</evidence>
<comment type="function">
    <text evidence="9">The M ring may be actively involved in energy transduction.</text>
</comment>
<dbReference type="InterPro" id="IPR000067">
    <property type="entry name" value="FlgMring_FliF"/>
</dbReference>
<dbReference type="Pfam" id="PF01514">
    <property type="entry name" value="YscJ_FliF"/>
    <property type="match status" value="1"/>
</dbReference>
<keyword evidence="6 11" id="KW-1133">Transmembrane helix</keyword>
<evidence type="ECO:0000259" key="13">
    <source>
        <dbReference type="Pfam" id="PF08345"/>
    </source>
</evidence>
<dbReference type="Pfam" id="PF08345">
    <property type="entry name" value="YscJ_FliF_C"/>
    <property type="match status" value="1"/>
</dbReference>
<dbReference type="InterPro" id="IPR043427">
    <property type="entry name" value="YscJ/FliF"/>
</dbReference>
<feature type="compositionally biased region" description="Low complexity" evidence="10">
    <location>
        <begin position="302"/>
        <end position="312"/>
    </location>
</feature>
<keyword evidence="5 11" id="KW-0812">Transmembrane</keyword>
<proteinExistence type="inferred from homology"/>
<evidence type="ECO:0000256" key="9">
    <source>
        <dbReference type="PIRNR" id="PIRNR004862"/>
    </source>
</evidence>
<dbReference type="EMBL" id="CP019454">
    <property type="protein sequence ID" value="AUW94985.1"/>
    <property type="molecule type" value="Genomic_DNA"/>
</dbReference>
<evidence type="ECO:0000256" key="8">
    <source>
        <dbReference type="ARBA" id="ARBA00023143"/>
    </source>
</evidence>
<evidence type="ECO:0000256" key="3">
    <source>
        <dbReference type="ARBA" id="ARBA00007971"/>
    </source>
</evidence>
<evidence type="ECO:0000256" key="11">
    <source>
        <dbReference type="SAM" id="Phobius"/>
    </source>
</evidence>
<accession>A0ABM6RUF5</accession>
<comment type="subcellular location">
    <subcellularLocation>
        <location evidence="1 9">Bacterial flagellum basal body</location>
    </subcellularLocation>
    <subcellularLocation>
        <location evidence="2">Cell membrane</location>
        <topology evidence="2">Multi-pass membrane protein</topology>
    </subcellularLocation>
</comment>
<comment type="similarity">
    <text evidence="3 9">Belongs to the FliF family.</text>
</comment>
<dbReference type="Proteomes" id="UP000325292">
    <property type="component" value="Chromosome"/>
</dbReference>